<accession>A0A150GJF6</accession>
<feature type="compositionally biased region" description="Low complexity" evidence="1">
    <location>
        <begin position="48"/>
        <end position="59"/>
    </location>
</feature>
<dbReference type="OrthoDB" id="552214at2759"/>
<evidence type="ECO:0000256" key="1">
    <source>
        <dbReference type="SAM" id="MobiDB-lite"/>
    </source>
</evidence>
<gene>
    <name evidence="2" type="ORF">GPECTOR_19g383</name>
</gene>
<reference evidence="3" key="1">
    <citation type="journal article" date="2016" name="Nat. Commun.">
        <title>The Gonium pectorale genome demonstrates co-option of cell cycle regulation during the evolution of multicellularity.</title>
        <authorList>
            <person name="Hanschen E.R."/>
            <person name="Marriage T.N."/>
            <person name="Ferris P.J."/>
            <person name="Hamaji T."/>
            <person name="Toyoda A."/>
            <person name="Fujiyama A."/>
            <person name="Neme R."/>
            <person name="Noguchi H."/>
            <person name="Minakuchi Y."/>
            <person name="Suzuki M."/>
            <person name="Kawai-Toyooka H."/>
            <person name="Smith D.R."/>
            <person name="Sparks H."/>
            <person name="Anderson J."/>
            <person name="Bakaric R."/>
            <person name="Luria V."/>
            <person name="Karger A."/>
            <person name="Kirschner M.W."/>
            <person name="Durand P.M."/>
            <person name="Michod R.E."/>
            <person name="Nozaki H."/>
            <person name="Olson B.J."/>
        </authorList>
    </citation>
    <scope>NUCLEOTIDE SEQUENCE [LARGE SCALE GENOMIC DNA]</scope>
    <source>
        <strain evidence="3">NIES-2863</strain>
    </source>
</reference>
<dbReference type="AlphaFoldDB" id="A0A150GJF6"/>
<feature type="compositionally biased region" description="Acidic residues" evidence="1">
    <location>
        <begin position="80"/>
        <end position="96"/>
    </location>
</feature>
<sequence length="239" mass="25521">MQTVTVVEEPASPLADLDPPPERSSRSSRPQESPKTARFGDTEESPPAEEAAPRPALAAFKSSRSLNRSFGVRRRTSDAGGDEPEPKEETETDAEPDPLREEFEKMKAANPWLTGITQKSMAKSLAGLSNRTSEKSLKSRTSKRPSVGFALKGKGDGDDEDGHSEGTDHSDVDPEQHMEAERIASIVIPRVEMPAPVPTVLAQEQGGEAEAGKAVRAEVAAADGELPGRRRSEGTAQAG</sequence>
<protein>
    <submittedName>
        <fullName evidence="2">Uncharacterized protein</fullName>
    </submittedName>
</protein>
<keyword evidence="3" id="KW-1185">Reference proteome</keyword>
<name>A0A150GJF6_GONPE</name>
<dbReference type="EMBL" id="LSYV01000020">
    <property type="protein sequence ID" value="KXZ49932.1"/>
    <property type="molecule type" value="Genomic_DNA"/>
</dbReference>
<evidence type="ECO:0000313" key="3">
    <source>
        <dbReference type="Proteomes" id="UP000075714"/>
    </source>
</evidence>
<proteinExistence type="predicted"/>
<organism evidence="2 3">
    <name type="scientific">Gonium pectorale</name>
    <name type="common">Green alga</name>
    <dbReference type="NCBI Taxonomy" id="33097"/>
    <lineage>
        <taxon>Eukaryota</taxon>
        <taxon>Viridiplantae</taxon>
        <taxon>Chlorophyta</taxon>
        <taxon>core chlorophytes</taxon>
        <taxon>Chlorophyceae</taxon>
        <taxon>CS clade</taxon>
        <taxon>Chlamydomonadales</taxon>
        <taxon>Volvocaceae</taxon>
        <taxon>Gonium</taxon>
    </lineage>
</organism>
<feature type="region of interest" description="Disordered" evidence="1">
    <location>
        <begin position="220"/>
        <end position="239"/>
    </location>
</feature>
<feature type="compositionally biased region" description="Basic and acidic residues" evidence="1">
    <location>
        <begin position="163"/>
        <end position="181"/>
    </location>
</feature>
<comment type="caution">
    <text evidence="2">The sequence shown here is derived from an EMBL/GenBank/DDBJ whole genome shotgun (WGS) entry which is preliminary data.</text>
</comment>
<feature type="compositionally biased region" description="Polar residues" evidence="1">
    <location>
        <begin position="115"/>
        <end position="131"/>
    </location>
</feature>
<feature type="compositionally biased region" description="Basic and acidic residues" evidence="1">
    <location>
        <begin position="97"/>
        <end position="107"/>
    </location>
</feature>
<feature type="region of interest" description="Disordered" evidence="1">
    <location>
        <begin position="1"/>
        <end position="181"/>
    </location>
</feature>
<dbReference type="Proteomes" id="UP000075714">
    <property type="component" value="Unassembled WGS sequence"/>
</dbReference>
<evidence type="ECO:0000313" key="2">
    <source>
        <dbReference type="EMBL" id="KXZ49932.1"/>
    </source>
</evidence>